<feature type="transmembrane region" description="Helical" evidence="2">
    <location>
        <begin position="12"/>
        <end position="35"/>
    </location>
</feature>
<dbReference type="EMBL" id="JACRWD010000002">
    <property type="protein sequence ID" value="MBC6004082.1"/>
    <property type="molecule type" value="Genomic_DNA"/>
</dbReference>
<sequence length="308" mass="33727">MEIKNIGLFSGAMSGMLWGLDTVLTSIVLSLSPFIETKEAIFLAPFVSAFLHDLFSSLWMILYSLATKQLSKVIEVLKTRSGKFICIAAIFGGPIGMASYLLAIKYIGPGYTASISSIYPAVGAFWAYIFLKEKLSKRGFLGLILSIISVIILGYSPDKIISSNYLLGFGLALICVMGWSLESVICAYGMREDEVSPTQALQIRQVVSTLFYGLIIIPLINGLDLTEIVMKSDIFLFIGFIALFGTASYIFYYTAIDSIGPVKATALNITYSIWAIVFDVIILRNAITIKLIICSIFIIIGSIMVSKN</sequence>
<evidence type="ECO:0000259" key="3">
    <source>
        <dbReference type="Pfam" id="PF00892"/>
    </source>
</evidence>
<feature type="transmembrane region" description="Helical" evidence="2">
    <location>
        <begin position="41"/>
        <end position="63"/>
    </location>
</feature>
<dbReference type="InterPro" id="IPR000620">
    <property type="entry name" value="EamA_dom"/>
</dbReference>
<evidence type="ECO:0000313" key="5">
    <source>
        <dbReference type="Proteomes" id="UP000611796"/>
    </source>
</evidence>
<protein>
    <submittedName>
        <fullName evidence="4">DMT family transporter</fullName>
    </submittedName>
</protein>
<reference evidence="4 5" key="1">
    <citation type="submission" date="2020-08" db="EMBL/GenBank/DDBJ databases">
        <authorList>
            <person name="Liu C."/>
            <person name="Sun Q."/>
        </authorList>
    </citation>
    <scope>NUCLEOTIDE SEQUENCE [LARGE SCALE GENOMIC DNA]</scope>
    <source>
        <strain evidence="4 5">NSJ-45</strain>
    </source>
</reference>
<feature type="transmembrane region" description="Helical" evidence="2">
    <location>
        <begin position="201"/>
        <end position="222"/>
    </location>
</feature>
<organism evidence="4 5">
    <name type="scientific">Paeniclostridium hominis</name>
    <dbReference type="NCBI Taxonomy" id="2764329"/>
    <lineage>
        <taxon>Bacteria</taxon>
        <taxon>Bacillati</taxon>
        <taxon>Bacillota</taxon>
        <taxon>Clostridia</taxon>
        <taxon>Peptostreptococcales</taxon>
        <taxon>Peptostreptococcaceae</taxon>
        <taxon>Paeniclostridium</taxon>
    </lineage>
</organism>
<feature type="transmembrane region" description="Helical" evidence="2">
    <location>
        <begin position="110"/>
        <end position="131"/>
    </location>
</feature>
<comment type="similarity">
    <text evidence="1">Belongs to the EamA transporter family.</text>
</comment>
<feature type="transmembrane region" description="Helical" evidence="2">
    <location>
        <begin position="234"/>
        <end position="253"/>
    </location>
</feature>
<dbReference type="RefSeq" id="WP_187006287.1">
    <property type="nucleotide sequence ID" value="NZ_JACRWD010000002.1"/>
</dbReference>
<dbReference type="PANTHER" id="PTHR22911">
    <property type="entry name" value="ACYL-MALONYL CONDENSING ENZYME-RELATED"/>
    <property type="match status" value="1"/>
</dbReference>
<dbReference type="InterPro" id="IPR037185">
    <property type="entry name" value="EmrE-like"/>
</dbReference>
<proteinExistence type="inferred from homology"/>
<dbReference type="Pfam" id="PF00892">
    <property type="entry name" value="EamA"/>
    <property type="match status" value="2"/>
</dbReference>
<evidence type="ECO:0000256" key="2">
    <source>
        <dbReference type="SAM" id="Phobius"/>
    </source>
</evidence>
<dbReference type="PANTHER" id="PTHR22911:SF137">
    <property type="entry name" value="SOLUTE CARRIER FAMILY 35 MEMBER G2-RELATED"/>
    <property type="match status" value="1"/>
</dbReference>
<keyword evidence="2" id="KW-1133">Transmembrane helix</keyword>
<feature type="domain" description="EamA" evidence="3">
    <location>
        <begin position="6"/>
        <end position="153"/>
    </location>
</feature>
<evidence type="ECO:0000256" key="1">
    <source>
        <dbReference type="ARBA" id="ARBA00007362"/>
    </source>
</evidence>
<dbReference type="SUPFAM" id="SSF103481">
    <property type="entry name" value="Multidrug resistance efflux transporter EmrE"/>
    <property type="match status" value="2"/>
</dbReference>
<keyword evidence="5" id="KW-1185">Reference proteome</keyword>
<comment type="caution">
    <text evidence="4">The sequence shown here is derived from an EMBL/GenBank/DDBJ whole genome shotgun (WGS) entry which is preliminary data.</text>
</comment>
<gene>
    <name evidence="4" type="ORF">H8891_09710</name>
</gene>
<accession>A0ABR7K4Z4</accession>
<feature type="domain" description="EamA" evidence="3">
    <location>
        <begin position="167"/>
        <end position="306"/>
    </location>
</feature>
<feature type="transmembrane region" description="Helical" evidence="2">
    <location>
        <begin position="138"/>
        <end position="155"/>
    </location>
</feature>
<name>A0ABR7K4Z4_9FIRM</name>
<feature type="transmembrane region" description="Helical" evidence="2">
    <location>
        <begin position="84"/>
        <end position="104"/>
    </location>
</feature>
<dbReference type="Proteomes" id="UP000611796">
    <property type="component" value="Unassembled WGS sequence"/>
</dbReference>
<evidence type="ECO:0000313" key="4">
    <source>
        <dbReference type="EMBL" id="MBC6004082.1"/>
    </source>
</evidence>
<keyword evidence="2" id="KW-0472">Membrane</keyword>
<feature type="transmembrane region" description="Helical" evidence="2">
    <location>
        <begin position="289"/>
        <end position="306"/>
    </location>
</feature>
<feature type="transmembrane region" description="Helical" evidence="2">
    <location>
        <begin position="167"/>
        <end position="189"/>
    </location>
</feature>
<keyword evidence="2" id="KW-0812">Transmembrane</keyword>